<dbReference type="FunFam" id="3.40.366.10:FF:000002">
    <property type="entry name" value="Probable polyketide synthase 2"/>
    <property type="match status" value="2"/>
</dbReference>
<dbReference type="GO" id="GO:0031177">
    <property type="term" value="F:phosphopantetheine binding"/>
    <property type="evidence" value="ECO:0007669"/>
    <property type="project" value="InterPro"/>
</dbReference>
<dbReference type="KEGG" id="mmi:MMAR_0707"/>
<dbReference type="SUPFAM" id="SSF53901">
    <property type="entry name" value="Thiolase-like"/>
    <property type="match status" value="2"/>
</dbReference>
<feature type="domain" description="Carrier" evidence="9">
    <location>
        <begin position="1021"/>
        <end position="1096"/>
    </location>
</feature>
<evidence type="ECO:0000256" key="7">
    <source>
        <dbReference type="ARBA" id="ARBA00023268"/>
    </source>
</evidence>
<accession>B2HPY9</accession>
<keyword evidence="8" id="KW-0012">Acyltransferase</keyword>
<dbReference type="RefSeq" id="WP_012392658.1">
    <property type="nucleotide sequence ID" value="NC_010612.1"/>
</dbReference>
<dbReference type="InterPro" id="IPR009081">
    <property type="entry name" value="PP-bd_ACP"/>
</dbReference>
<protein>
    <submittedName>
        <fullName evidence="11">Polyketide synthase Pks6</fullName>
    </submittedName>
</protein>
<evidence type="ECO:0000256" key="1">
    <source>
        <dbReference type="ARBA" id="ARBA00005189"/>
    </source>
</evidence>
<evidence type="ECO:0000256" key="8">
    <source>
        <dbReference type="ARBA" id="ARBA00023315"/>
    </source>
</evidence>
<dbReference type="InterPro" id="IPR014031">
    <property type="entry name" value="Ketoacyl_synth_C"/>
</dbReference>
<dbReference type="Pfam" id="PF00109">
    <property type="entry name" value="ketoacyl-synt"/>
    <property type="match status" value="2"/>
</dbReference>
<dbReference type="Gene3D" id="3.30.70.3290">
    <property type="match status" value="2"/>
</dbReference>
<keyword evidence="6" id="KW-0443">Lipid metabolism</keyword>
<sequence length="2414" mass="252317">MTDGLHSADALQEWFTHYIAARTGCDSAEVNLDLPLRDLGLGSIDVLAIPGELSDVLGICVPDLAVWDNPSAHDVIKSVLGGDGSQRSADSDTGCAVLGNGPTNEPIAVIGMACRFSGQVHGVGPLWDFLAEKKSAITEYPARRLGAAAADWLGDEQETIYGCFLEDVEGFDNKFFDIPPDEAALMDPQQRLLLETSWAALEHAGILPKTLKLSHTGVFVGVSSTDYVRLLFPGGRKPTIWDNTGGSSSIIANRLSYFLDVNGPSLVIDTACSSSLVAAHLARKSLASGECDLAVVAGTNVLISPEVWRGFQEAGVVSPTGSCRAFDARADGMVRGEGCGVVVLERLSDARRAGRTVLAVLTGSAVNQDGRSNGIMAPNPRAQISVLDSACKCADIDPAEIDYVEAHGTGTSVGDRIEAHALGQVFGRGRQAAKPLMIGSIKPNIGHLEGAAGIAGLIKTVLMLQRGQLLPSGAFEVPNPNIPFAELGLAVVEEFQEWPAVVGRPRRAGVSSFGFGGTNAHVIVEQAVERVVERVVEVGPGVLAWVVSARTAAGVGAQAGRLLEFVRAGRELDAGDVGYSLVTTRSLFEHRAVVVGAGRDELLAGLAEVVEGRPGVGVASGVAMPGGKTVFVFPGQGAQWLGMGRELCAGYPVFAAAFDAVVAELDRHLARPLREVVWGADAELLNTTEFAQPALFAVEVALYRLLESWGMRPGLVMGHSVGELSAAHVSGVLDLADAALLVVMRGRLMQALPGGGVMYAVQAGEQELRPLLGEQVSVAAVNGPGSVVLSGAREAVSVVVDRLAAQGRRVRRLAVSHAFHSVLMEPMLEQFRAVADEVYAGRPAIPVISNVTGQLVAEDYGSADYWVRHIREAVRFADSVCFAHSAGATRFVEVGPAGGLTSLIEESLAQVSVVAVPTLRKDRPEPFAVVGAVAQAFVRGAGVDWASVLAGCGGQRVGLPTYAFAHERFWLADRFGVGQQVCVGQVLADEAGPGAHEAAGAAVGQGFAARLQGLSDAEQQAAVLAMVCEHTAAVLGRDGAAQLDAGQAFSDAGLTSLSAVELRNRLKTLTGVTLSATTAFDYPTPTQLADHLLSHLHHQNRSAPAAAVRTRVRIDEPIAIVGMGCRYPGGVSSPAQLWQLVASGGDVIGEFPPDRGWDIERLFDPDPDALGKTYTRHGGFVSDVADFDPGFFGISPGEALAMDPQQRLLLETSWEALEDAGIDPQALRGSSTGVFVGIYGDGYGLGTSQAQWYADTGHITSVASGRISYCLGLAGPAISVDTACSSSLVALHLAANSLRAGECDLALAGGSTVLATPSIFIGFSRQRGLATDGRCKAFADAADGTGFSEGAGMLVLQRLSDARRAGQPVLAILAGSAVNQDGASNGLTAPSGPAQQRVISAALSDAGITGADVDVVEAHGTGTRLGDPIEAQALLATYGRDHTPDAPLWLGSIKSNMGHSQAAAGVAGVIKMVEAMRHQLLPATLHIDQPSAHVDWSPGTVQLLTEAREWPAVVGRPRRAGVSSFGVSGTNAHVIVEQAVERVVERVVEVGPGVLAWVVSARTAAGVGAQAGRLLEFVRAGRELDAGDVGYSLVTTRSLFEHRAVVVGAGRDELLAGLAEVVEGRPGVGVASGVAMPGGKTVFVFPGQGAQWLGMGRELCAGYPVFAAAFDAVVAELDRHLARPLREVVWGADAELLNTTEFAQPALFAVEVALYRLLESWGMRPGLVMGHSVGELSAAHVSGVLDLADAALLVVMRGRLMQALPGGGVMYAVQAGEQELRPLLGEQVSVAAVNGPGSVVLSGAREAVSVVVDRLAAQGRRVRRLAVSHAFHSVLMEPMLEQFRAVADEVYAGRPAIPVISNVTGQLVAEDYGSADYWVRHIREAVRFADSVCFAHSAGATRFVEVGPAGGLTSLIEESLAQVSVVAVPTLRKDRPEPFAVVGAVAQAFVRGAGVDWASVLAGCGGQRVGLPTYAFAHERFWLADRFGVGQQVCVGQVLADEAGPGAHEAAGAAVGQGFAARLQGLSDAEQQAAVLAMVCEHTAAVLGRDGAAQLDAGQAFSDAGLTSLSAVELRNRLKTLTGVTLSATTAFDYPTPTQLADHLLSHLHHQNPTGATPELDRVDALTDLFLQTCDAGRDDDGWQIVALAANGRERMTTPVPKREWKEVVLLAGGRSDVAVVCLPTLTVLSSPHAYLDVARAMAGRHSVHALSLPGFDPDDALPQDREVVLEGAAQAILHAVGDHPHLVLAGYSSGGVLAHALGSYLAERHQRTPLGVALIDTYLPSQIVNADNPDQVGVNETGALFSRRVTSMARELDQLNATRLTAAASYAALFGTWEPVVSAVPLLNMIAMDETAACERVRAERINRWRVATAEASYSVVEVPGDHFDMITTSSDATTTALHGWISGLIRAG</sequence>
<dbReference type="GO" id="GO:0004312">
    <property type="term" value="F:fatty acid synthase activity"/>
    <property type="evidence" value="ECO:0007669"/>
    <property type="project" value="TreeGrafter"/>
</dbReference>
<evidence type="ECO:0000256" key="3">
    <source>
        <dbReference type="ARBA" id="ARBA00022553"/>
    </source>
</evidence>
<keyword evidence="2" id="KW-0596">Phosphopantetheine</keyword>
<dbReference type="SMART" id="SM00825">
    <property type="entry name" value="PKS_KS"/>
    <property type="match status" value="2"/>
</dbReference>
<organism evidence="11 12">
    <name type="scientific">Mycobacterium marinum (strain ATCC BAA-535 / M)</name>
    <dbReference type="NCBI Taxonomy" id="216594"/>
    <lineage>
        <taxon>Bacteria</taxon>
        <taxon>Bacillati</taxon>
        <taxon>Actinomycetota</taxon>
        <taxon>Actinomycetes</taxon>
        <taxon>Mycobacteriales</taxon>
        <taxon>Mycobacteriaceae</taxon>
        <taxon>Mycobacterium</taxon>
        <taxon>Mycobacterium ulcerans group</taxon>
    </lineage>
</organism>
<dbReference type="InterPro" id="IPR016036">
    <property type="entry name" value="Malonyl_transacylase_ACP-bd"/>
</dbReference>
<evidence type="ECO:0000256" key="2">
    <source>
        <dbReference type="ARBA" id="ARBA00022450"/>
    </source>
</evidence>
<dbReference type="InterPro" id="IPR050091">
    <property type="entry name" value="PKS_NRPS_Biosynth_Enz"/>
</dbReference>
<dbReference type="PROSITE" id="PS52004">
    <property type="entry name" value="KS3_2"/>
    <property type="match status" value="2"/>
</dbReference>
<proteinExistence type="predicted"/>
<evidence type="ECO:0000256" key="6">
    <source>
        <dbReference type="ARBA" id="ARBA00023098"/>
    </source>
</evidence>
<dbReference type="SUPFAM" id="SSF47336">
    <property type="entry name" value="ACP-like"/>
    <property type="match status" value="3"/>
</dbReference>
<dbReference type="eggNOG" id="COG3321">
    <property type="taxonomic scope" value="Bacteria"/>
</dbReference>
<dbReference type="SMART" id="SM00827">
    <property type="entry name" value="PKS_AT"/>
    <property type="match status" value="2"/>
</dbReference>
<dbReference type="STRING" id="216594.MMAR_0707"/>
<dbReference type="Pfam" id="PF16197">
    <property type="entry name" value="KAsynt_C_assoc"/>
    <property type="match status" value="2"/>
</dbReference>
<dbReference type="GO" id="GO:0004315">
    <property type="term" value="F:3-oxoacyl-[acyl-carrier-protein] synthase activity"/>
    <property type="evidence" value="ECO:0007669"/>
    <property type="project" value="InterPro"/>
</dbReference>
<dbReference type="CDD" id="cd00833">
    <property type="entry name" value="PKS"/>
    <property type="match status" value="2"/>
</dbReference>
<dbReference type="OrthoDB" id="9778690at2"/>
<dbReference type="SMART" id="SM00824">
    <property type="entry name" value="PKS_TE"/>
    <property type="match status" value="1"/>
</dbReference>
<dbReference type="SMART" id="SM01294">
    <property type="entry name" value="PKS_PP_betabranch"/>
    <property type="match status" value="1"/>
</dbReference>
<keyword evidence="7" id="KW-0511">Multifunctional enzyme</keyword>
<keyword evidence="4" id="KW-0808">Transferase</keyword>
<dbReference type="InterPro" id="IPR018201">
    <property type="entry name" value="Ketoacyl_synth_AS"/>
</dbReference>
<reference evidence="11 12" key="1">
    <citation type="journal article" date="2008" name="Genome Res.">
        <title>Insights from the complete genome sequence of Mycobacterium marinum on the evolution of Mycobacterium tuberculosis.</title>
        <authorList>
            <person name="Stinear T.P."/>
            <person name="Seemann T."/>
            <person name="Harrison P.F."/>
            <person name="Jenkin G.A."/>
            <person name="Davies J.K."/>
            <person name="Johnson P.D."/>
            <person name="Abdellah Z."/>
            <person name="Arrowsmith C."/>
            <person name="Chillingworth T."/>
            <person name="Churcher C."/>
            <person name="Clarke K."/>
            <person name="Cronin A."/>
            <person name="Davis P."/>
            <person name="Goodhead I."/>
            <person name="Holroyd N."/>
            <person name="Jagels K."/>
            <person name="Lord A."/>
            <person name="Moule S."/>
            <person name="Mungall K."/>
            <person name="Norbertczak H."/>
            <person name="Quail M.A."/>
            <person name="Rabbinowitsch E."/>
            <person name="Walker D."/>
            <person name="White B."/>
            <person name="Whitehead S."/>
            <person name="Small P.L."/>
            <person name="Brosch R."/>
            <person name="Ramakrishnan L."/>
            <person name="Fischbach M.A."/>
            <person name="Parkhill J."/>
            <person name="Cole S.T."/>
        </authorList>
    </citation>
    <scope>NUCLEOTIDE SEQUENCE [LARGE SCALE GENOMIC DNA]</scope>
    <source>
        <strain evidence="12">ATCC BAA-535 / M</strain>
    </source>
</reference>
<dbReference type="Gene3D" id="1.10.1200.10">
    <property type="entry name" value="ACP-like"/>
    <property type="match status" value="3"/>
</dbReference>
<dbReference type="Pfam" id="PF02801">
    <property type="entry name" value="Ketoacyl-synt_C"/>
    <property type="match status" value="2"/>
</dbReference>
<keyword evidence="5" id="KW-0276">Fatty acid metabolism</keyword>
<feature type="domain" description="Ketosynthase family 3 (KS3)" evidence="10">
    <location>
        <begin position="104"/>
        <end position="526"/>
    </location>
</feature>
<dbReference type="PANTHER" id="PTHR43775">
    <property type="entry name" value="FATTY ACID SYNTHASE"/>
    <property type="match status" value="1"/>
</dbReference>
<dbReference type="InterPro" id="IPR016039">
    <property type="entry name" value="Thiolase-like"/>
</dbReference>
<dbReference type="PANTHER" id="PTHR43775:SF51">
    <property type="entry name" value="INACTIVE PHENOLPHTHIOCEROL SYNTHESIS POLYKETIDE SYNTHASE TYPE I PKS1-RELATED"/>
    <property type="match status" value="1"/>
</dbReference>
<dbReference type="InterPro" id="IPR032821">
    <property type="entry name" value="PKS_assoc"/>
</dbReference>
<dbReference type="SUPFAM" id="SSF52151">
    <property type="entry name" value="FabD/lysophospholipase-like"/>
    <property type="match status" value="2"/>
</dbReference>
<keyword evidence="3" id="KW-0597">Phosphoprotein</keyword>
<name>B2HPY9_MYCMM</name>
<dbReference type="InterPro" id="IPR014043">
    <property type="entry name" value="Acyl_transferase_dom"/>
</dbReference>
<keyword evidence="12" id="KW-1185">Reference proteome</keyword>
<dbReference type="SUPFAM" id="SSF55048">
    <property type="entry name" value="Probable ACP-binding domain of malonyl-CoA ACP transacylase"/>
    <property type="match status" value="2"/>
</dbReference>
<dbReference type="SMART" id="SM00823">
    <property type="entry name" value="PKS_PP"/>
    <property type="match status" value="3"/>
</dbReference>
<feature type="domain" description="Carrier" evidence="9">
    <location>
        <begin position="2033"/>
        <end position="2108"/>
    </location>
</feature>
<dbReference type="Pfam" id="PF00550">
    <property type="entry name" value="PP-binding"/>
    <property type="match status" value="3"/>
</dbReference>
<dbReference type="FunFam" id="3.40.47.10:FF:000019">
    <property type="entry name" value="Polyketide synthase type I"/>
    <property type="match status" value="2"/>
</dbReference>
<dbReference type="Pfam" id="PF00698">
    <property type="entry name" value="Acyl_transf_1"/>
    <property type="match status" value="2"/>
</dbReference>
<dbReference type="FunFam" id="1.10.1200.10:FF:000007">
    <property type="entry name" value="Probable polyketide synthase pks17"/>
    <property type="match status" value="2"/>
</dbReference>
<evidence type="ECO:0000256" key="5">
    <source>
        <dbReference type="ARBA" id="ARBA00022832"/>
    </source>
</evidence>
<dbReference type="InterPro" id="IPR020802">
    <property type="entry name" value="TesA-like"/>
</dbReference>
<dbReference type="InterPro" id="IPR016035">
    <property type="entry name" value="Acyl_Trfase/lysoPLipase"/>
</dbReference>
<dbReference type="Gene3D" id="3.40.47.10">
    <property type="match status" value="2"/>
</dbReference>
<dbReference type="InterPro" id="IPR020806">
    <property type="entry name" value="PKS_PP-bd"/>
</dbReference>
<dbReference type="InterPro" id="IPR036736">
    <property type="entry name" value="ACP-like_sf"/>
</dbReference>
<dbReference type="InterPro" id="IPR014030">
    <property type="entry name" value="Ketoacyl_synth_N"/>
</dbReference>
<dbReference type="InterPro" id="IPR020841">
    <property type="entry name" value="PKS_Beta-ketoAc_synthase_dom"/>
</dbReference>
<evidence type="ECO:0000259" key="10">
    <source>
        <dbReference type="PROSITE" id="PS52004"/>
    </source>
</evidence>
<dbReference type="GO" id="GO:0006633">
    <property type="term" value="P:fatty acid biosynthetic process"/>
    <property type="evidence" value="ECO:0007669"/>
    <property type="project" value="InterPro"/>
</dbReference>
<dbReference type="InterPro" id="IPR029058">
    <property type="entry name" value="AB_hydrolase_fold"/>
</dbReference>
<dbReference type="Proteomes" id="UP000001190">
    <property type="component" value="Chromosome"/>
</dbReference>
<dbReference type="InterPro" id="IPR001031">
    <property type="entry name" value="Thioesterase"/>
</dbReference>
<dbReference type="Gene3D" id="3.40.50.1820">
    <property type="entry name" value="alpha/beta hydrolase"/>
    <property type="match status" value="1"/>
</dbReference>
<dbReference type="SUPFAM" id="SSF53474">
    <property type="entry name" value="alpha/beta-Hydrolases"/>
    <property type="match status" value="1"/>
</dbReference>
<dbReference type="Pfam" id="PF00975">
    <property type="entry name" value="Thioesterase"/>
    <property type="match status" value="1"/>
</dbReference>
<dbReference type="SMR" id="B2HPY9"/>
<dbReference type="Gene3D" id="3.40.366.10">
    <property type="entry name" value="Malonyl-Coenzyme A Acyl Carrier Protein, domain 2"/>
    <property type="match status" value="2"/>
</dbReference>
<evidence type="ECO:0000256" key="4">
    <source>
        <dbReference type="ARBA" id="ARBA00022679"/>
    </source>
</evidence>
<evidence type="ECO:0000313" key="12">
    <source>
        <dbReference type="Proteomes" id="UP000001190"/>
    </source>
</evidence>
<evidence type="ECO:0000313" key="11">
    <source>
        <dbReference type="EMBL" id="ACC39166.1"/>
    </source>
</evidence>
<dbReference type="PROSITE" id="PS00606">
    <property type="entry name" value="KS3_1"/>
    <property type="match status" value="1"/>
</dbReference>
<dbReference type="InterPro" id="IPR001227">
    <property type="entry name" value="Ac_transferase_dom_sf"/>
</dbReference>
<comment type="pathway">
    <text evidence="1">Lipid metabolism.</text>
</comment>
<evidence type="ECO:0000259" key="9">
    <source>
        <dbReference type="PROSITE" id="PS50075"/>
    </source>
</evidence>
<feature type="domain" description="Ketosynthase family 3 (KS3)" evidence="10">
    <location>
        <begin position="1115"/>
        <end position="1538"/>
    </location>
</feature>
<dbReference type="EMBL" id="CP000854">
    <property type="protein sequence ID" value="ACC39166.1"/>
    <property type="molecule type" value="Genomic_DNA"/>
</dbReference>
<dbReference type="HOGENOM" id="CLU_000022_35_8_11"/>
<dbReference type="PROSITE" id="PS50075">
    <property type="entry name" value="CARRIER"/>
    <property type="match status" value="2"/>
</dbReference>
<gene>
    <name evidence="11" type="primary">pks6</name>
    <name evidence="11" type="ordered locus">MMAR_0707</name>
</gene>